<gene>
    <name evidence="10" type="ORF">EDM58_18670</name>
</gene>
<feature type="active site" description="Proton acceptor" evidence="6">
    <location>
        <position position="380"/>
    </location>
</feature>
<protein>
    <recommendedName>
        <fullName evidence="2">acetyl-CoA C-acetyltransferase</fullName>
        <ecNumber evidence="2">2.3.1.9</ecNumber>
    </recommendedName>
    <alternativeName>
        <fullName evidence="5">Acetoacetyl-CoA thiolase</fullName>
    </alternativeName>
</protein>
<name>A0A3M8CJ87_9BACL</name>
<comment type="similarity">
    <text evidence="1 7">Belongs to the thiolase-like superfamily. Thiolase family.</text>
</comment>
<evidence type="ECO:0000259" key="9">
    <source>
        <dbReference type="Pfam" id="PF02803"/>
    </source>
</evidence>
<dbReference type="FunFam" id="3.40.47.10:FF:000010">
    <property type="entry name" value="Acetyl-CoA acetyltransferase (Thiolase)"/>
    <property type="match status" value="1"/>
</dbReference>
<evidence type="ECO:0000256" key="4">
    <source>
        <dbReference type="ARBA" id="ARBA00023315"/>
    </source>
</evidence>
<dbReference type="InterPro" id="IPR020610">
    <property type="entry name" value="Thiolase_AS"/>
</dbReference>
<dbReference type="Gene3D" id="3.40.47.10">
    <property type="match status" value="2"/>
</dbReference>
<evidence type="ECO:0000256" key="6">
    <source>
        <dbReference type="PIRSR" id="PIRSR000429-1"/>
    </source>
</evidence>
<dbReference type="CDD" id="cd00751">
    <property type="entry name" value="thiolase"/>
    <property type="match status" value="1"/>
</dbReference>
<comment type="caution">
    <text evidence="10">The sequence shown here is derived from an EMBL/GenBank/DDBJ whole genome shotgun (WGS) entry which is preliminary data.</text>
</comment>
<dbReference type="PANTHER" id="PTHR18919">
    <property type="entry name" value="ACETYL-COA C-ACYLTRANSFERASE"/>
    <property type="match status" value="1"/>
</dbReference>
<feature type="active site" description="Acyl-thioester intermediate" evidence="6">
    <location>
        <position position="86"/>
    </location>
</feature>
<evidence type="ECO:0000256" key="3">
    <source>
        <dbReference type="ARBA" id="ARBA00022679"/>
    </source>
</evidence>
<dbReference type="InterPro" id="IPR002155">
    <property type="entry name" value="Thiolase"/>
</dbReference>
<proteinExistence type="inferred from homology"/>
<dbReference type="EC" id="2.3.1.9" evidence="2"/>
<dbReference type="InterPro" id="IPR020613">
    <property type="entry name" value="Thiolase_CS"/>
</dbReference>
<dbReference type="NCBIfam" id="TIGR01930">
    <property type="entry name" value="AcCoA-C-Actrans"/>
    <property type="match status" value="1"/>
</dbReference>
<evidence type="ECO:0000256" key="1">
    <source>
        <dbReference type="ARBA" id="ARBA00010982"/>
    </source>
</evidence>
<dbReference type="InterPro" id="IPR020616">
    <property type="entry name" value="Thiolase_N"/>
</dbReference>
<dbReference type="SUPFAM" id="SSF53901">
    <property type="entry name" value="Thiolase-like"/>
    <property type="match status" value="2"/>
</dbReference>
<feature type="domain" description="Thiolase C-terminal" evidence="9">
    <location>
        <begin position="271"/>
        <end position="393"/>
    </location>
</feature>
<dbReference type="GO" id="GO:0003985">
    <property type="term" value="F:acetyl-CoA C-acetyltransferase activity"/>
    <property type="evidence" value="ECO:0007669"/>
    <property type="project" value="UniProtKB-EC"/>
</dbReference>
<sequence length="396" mass="42360">MVVIVNALRTPIGRFGGALATVPPEDLLALVINNNLSLSGLTPDLVDEVIVGQTKQSAHTPNIARVSALKAIFPESVTGYTVHRQCGSGMQAVANAYQSIAMGQSQIVLAGGVESMSQAPYYFVGNRFGIQPGDLTLYDSNTESQPRSQPQSRYGHFTMGETAEWLAEKYAISREEQDAYALQSQQKARRAIQTHAFTDEIVPVEIQEGKLGTRLFAVDEHPRETTLEKLAKLAPVFREGGTVTAGNSSGRNDGAAMLLMMKEERALALGLTPLARIRSFAAAGVSPKEMGIGPVPASQKALAMAGLELGDMELIELNEAFAAQSLAVLKEWGITEERVNVNGGAIALGHPLGCSGARILVTLVHEMRKRDAKYGLGTLCIAGGQGMAMVVEKWEE</sequence>
<feature type="domain" description="Thiolase N-terminal" evidence="8">
    <location>
        <begin position="2"/>
        <end position="264"/>
    </location>
</feature>
<dbReference type="InterPro" id="IPR020617">
    <property type="entry name" value="Thiolase_C"/>
</dbReference>
<dbReference type="InterPro" id="IPR016039">
    <property type="entry name" value="Thiolase-like"/>
</dbReference>
<evidence type="ECO:0000256" key="7">
    <source>
        <dbReference type="RuleBase" id="RU003557"/>
    </source>
</evidence>
<organism evidence="10 11">
    <name type="scientific">Brevibacillus panacihumi</name>
    <dbReference type="NCBI Taxonomy" id="497735"/>
    <lineage>
        <taxon>Bacteria</taxon>
        <taxon>Bacillati</taxon>
        <taxon>Bacillota</taxon>
        <taxon>Bacilli</taxon>
        <taxon>Bacillales</taxon>
        <taxon>Paenibacillaceae</taxon>
        <taxon>Brevibacillus</taxon>
    </lineage>
</organism>
<dbReference type="PROSITE" id="PS00099">
    <property type="entry name" value="THIOLASE_3"/>
    <property type="match status" value="1"/>
</dbReference>
<evidence type="ECO:0000313" key="10">
    <source>
        <dbReference type="EMBL" id="RNB75699.1"/>
    </source>
</evidence>
<evidence type="ECO:0000256" key="5">
    <source>
        <dbReference type="ARBA" id="ARBA00030755"/>
    </source>
</evidence>
<dbReference type="Pfam" id="PF00108">
    <property type="entry name" value="Thiolase_N"/>
    <property type="match status" value="1"/>
</dbReference>
<dbReference type="EMBL" id="RHHT01000045">
    <property type="protein sequence ID" value="RNB75699.1"/>
    <property type="molecule type" value="Genomic_DNA"/>
</dbReference>
<keyword evidence="4 7" id="KW-0012">Acyltransferase</keyword>
<dbReference type="Proteomes" id="UP000281915">
    <property type="component" value="Unassembled WGS sequence"/>
</dbReference>
<accession>A0A3M8CJ87</accession>
<evidence type="ECO:0000259" key="8">
    <source>
        <dbReference type="Pfam" id="PF00108"/>
    </source>
</evidence>
<dbReference type="PROSITE" id="PS00737">
    <property type="entry name" value="THIOLASE_2"/>
    <property type="match status" value="1"/>
</dbReference>
<reference evidence="10 11" key="1">
    <citation type="submission" date="2018-10" db="EMBL/GenBank/DDBJ databases">
        <title>Phylogenomics of Brevibacillus.</title>
        <authorList>
            <person name="Dunlap C."/>
        </authorList>
    </citation>
    <scope>NUCLEOTIDE SEQUENCE [LARGE SCALE GENOMIC DNA]</scope>
    <source>
        <strain evidence="10 11">JCM 15085</strain>
    </source>
</reference>
<dbReference type="PANTHER" id="PTHR18919:SF107">
    <property type="entry name" value="ACETYL-COA ACETYLTRANSFERASE, CYTOSOLIC"/>
    <property type="match status" value="1"/>
</dbReference>
<dbReference type="PIRSF" id="PIRSF000429">
    <property type="entry name" value="Ac-CoA_Ac_transf"/>
    <property type="match status" value="1"/>
</dbReference>
<dbReference type="AlphaFoldDB" id="A0A3M8CJ87"/>
<evidence type="ECO:0000313" key="11">
    <source>
        <dbReference type="Proteomes" id="UP000281915"/>
    </source>
</evidence>
<feature type="active site" description="Proton acceptor" evidence="6">
    <location>
        <position position="350"/>
    </location>
</feature>
<dbReference type="Pfam" id="PF02803">
    <property type="entry name" value="Thiolase_C"/>
    <property type="match status" value="1"/>
</dbReference>
<keyword evidence="3 7" id="KW-0808">Transferase</keyword>
<evidence type="ECO:0000256" key="2">
    <source>
        <dbReference type="ARBA" id="ARBA00012705"/>
    </source>
</evidence>
<dbReference type="RefSeq" id="WP_122914663.1">
    <property type="nucleotide sequence ID" value="NZ_RHHT01000045.1"/>
</dbReference>